<dbReference type="RefSeq" id="WP_183600054.1">
    <property type="nucleotide sequence ID" value="NZ_JACHXK010000004.1"/>
</dbReference>
<dbReference type="Proteomes" id="UP000570361">
    <property type="component" value="Unassembled WGS sequence"/>
</dbReference>
<proteinExistence type="predicted"/>
<keyword evidence="2" id="KW-1185">Reference proteome</keyword>
<gene>
    <name evidence="1" type="ORF">FHS18_002296</name>
</gene>
<organism evidence="1 2">
    <name type="scientific">Paenibacillus phyllosphaerae</name>
    <dbReference type="NCBI Taxonomy" id="274593"/>
    <lineage>
        <taxon>Bacteria</taxon>
        <taxon>Bacillati</taxon>
        <taxon>Bacillota</taxon>
        <taxon>Bacilli</taxon>
        <taxon>Bacillales</taxon>
        <taxon>Paenibacillaceae</taxon>
        <taxon>Paenibacillus</taxon>
    </lineage>
</organism>
<sequence length="59" mass="6755">MDADLKVRGILYNRIFAVNKIDTELLVDYEVWNKLTTELPADYQLPDMAALANIISVKE</sequence>
<comment type="caution">
    <text evidence="1">The sequence shown here is derived from an EMBL/GenBank/DDBJ whole genome shotgun (WGS) entry which is preliminary data.</text>
</comment>
<protein>
    <submittedName>
        <fullName evidence="1">Uncharacterized protein</fullName>
    </submittedName>
</protein>
<name>A0A7W5AXE2_9BACL</name>
<dbReference type="EMBL" id="JACHXK010000004">
    <property type="protein sequence ID" value="MBB3110229.1"/>
    <property type="molecule type" value="Genomic_DNA"/>
</dbReference>
<evidence type="ECO:0000313" key="1">
    <source>
        <dbReference type="EMBL" id="MBB3110229.1"/>
    </source>
</evidence>
<evidence type="ECO:0000313" key="2">
    <source>
        <dbReference type="Proteomes" id="UP000570361"/>
    </source>
</evidence>
<accession>A0A7W5AXE2</accession>
<reference evidence="1 2" key="1">
    <citation type="submission" date="2020-08" db="EMBL/GenBank/DDBJ databases">
        <title>Genomic Encyclopedia of Type Strains, Phase III (KMG-III): the genomes of soil and plant-associated and newly described type strains.</title>
        <authorList>
            <person name="Whitman W."/>
        </authorList>
    </citation>
    <scope>NUCLEOTIDE SEQUENCE [LARGE SCALE GENOMIC DNA]</scope>
    <source>
        <strain evidence="1 2">CECT 5862</strain>
    </source>
</reference>
<dbReference type="AlphaFoldDB" id="A0A7W5AXE2"/>